<accession>A0ABW0E9W5</accession>
<sequence>MKKIYLILLLSFLCFFHKVFAQTPTWQWAQAAIGSQGLVAQNGIGVDAAGNTYITGYGYTSNGINFGNTTLPPIGMFLAKYNAAGKLVWAKHRTTSTPIALYTDAAGNGYITGRYRDTLRAGNTTFLCQGFSDIFVMKFDSAGNMAWARKAGGPGYPPGFPPPILSEDEGRSIAADTAGNVYVSGFYFATQNTTATFDSISFSIPANSPINYDYGFLAKYNAFGHIQWVRRLDFRGHRPEVTVSVNKKGDCFVTGYFGDTLYLSNNVKLGSKGRSDAYYARYNTNGNLIWAKSFGGADDEFNQRISVNKQDECFLSGTFNSPNLPIGNTSLSGSTNRGTVYIAKCDSSGNIIWATQTTGSGSIGDSDMAIDTAGNAYLASSFTGTVTIGQQTITASSGTGSLAVSKWSSSGVPLWAVTAQGRSGSFHIAAGGAPDVCYISGDFEGSLGLGIHSLYSQNFGVFAAKLNSNPTSISEAFSQELFPLPESGAKRAVSEPAGSKRNCSDAAYRYAGQNRTFPANAS</sequence>
<dbReference type="PANTHER" id="PTHR35580:SF1">
    <property type="entry name" value="PHYTASE-LIKE DOMAIN-CONTAINING PROTEIN"/>
    <property type="match status" value="1"/>
</dbReference>
<keyword evidence="1" id="KW-0732">Signal</keyword>
<dbReference type="Proteomes" id="UP001596161">
    <property type="component" value="Unassembled WGS sequence"/>
</dbReference>
<evidence type="ECO:0000256" key="1">
    <source>
        <dbReference type="SAM" id="SignalP"/>
    </source>
</evidence>
<name>A0ABW0E9W5_9BACT</name>
<proteinExistence type="predicted"/>
<comment type="caution">
    <text evidence="2">The sequence shown here is derived from an EMBL/GenBank/DDBJ whole genome shotgun (WGS) entry which is preliminary data.</text>
</comment>
<evidence type="ECO:0000313" key="3">
    <source>
        <dbReference type="Proteomes" id="UP001596161"/>
    </source>
</evidence>
<feature type="chain" id="PRO_5045142046" description="Bulb-type lectin domain-containing protein" evidence="1">
    <location>
        <begin position="22"/>
        <end position="522"/>
    </location>
</feature>
<gene>
    <name evidence="2" type="ORF">ACFPIB_02810</name>
</gene>
<dbReference type="PANTHER" id="PTHR35580">
    <property type="entry name" value="CELL SURFACE GLYCOPROTEIN (S-LAYER PROTEIN)-LIKE PROTEIN"/>
    <property type="match status" value="1"/>
</dbReference>
<dbReference type="RefSeq" id="WP_378015901.1">
    <property type="nucleotide sequence ID" value="NZ_JBHSKT010000001.1"/>
</dbReference>
<protein>
    <recommendedName>
        <fullName evidence="4">Bulb-type lectin domain-containing protein</fullName>
    </recommendedName>
</protein>
<dbReference type="EMBL" id="JBHSKT010000001">
    <property type="protein sequence ID" value="MFC5269525.1"/>
    <property type="molecule type" value="Genomic_DNA"/>
</dbReference>
<dbReference type="InterPro" id="IPR052918">
    <property type="entry name" value="Motility_Chemotaxis_Reg"/>
</dbReference>
<evidence type="ECO:0008006" key="4">
    <source>
        <dbReference type="Google" id="ProtNLM"/>
    </source>
</evidence>
<organism evidence="2 3">
    <name type="scientific">Adhaeribacter terreus</name>
    <dbReference type="NCBI Taxonomy" id="529703"/>
    <lineage>
        <taxon>Bacteria</taxon>
        <taxon>Pseudomonadati</taxon>
        <taxon>Bacteroidota</taxon>
        <taxon>Cytophagia</taxon>
        <taxon>Cytophagales</taxon>
        <taxon>Hymenobacteraceae</taxon>
        <taxon>Adhaeribacter</taxon>
    </lineage>
</organism>
<dbReference type="SUPFAM" id="SSF101898">
    <property type="entry name" value="NHL repeat"/>
    <property type="match status" value="1"/>
</dbReference>
<evidence type="ECO:0000313" key="2">
    <source>
        <dbReference type="EMBL" id="MFC5269525.1"/>
    </source>
</evidence>
<keyword evidence="3" id="KW-1185">Reference proteome</keyword>
<feature type="signal peptide" evidence="1">
    <location>
        <begin position="1"/>
        <end position="21"/>
    </location>
</feature>
<reference evidence="3" key="1">
    <citation type="journal article" date="2019" name="Int. J. Syst. Evol. Microbiol.">
        <title>The Global Catalogue of Microorganisms (GCM) 10K type strain sequencing project: providing services to taxonomists for standard genome sequencing and annotation.</title>
        <authorList>
            <consortium name="The Broad Institute Genomics Platform"/>
            <consortium name="The Broad Institute Genome Sequencing Center for Infectious Disease"/>
            <person name="Wu L."/>
            <person name="Ma J."/>
        </authorList>
    </citation>
    <scope>NUCLEOTIDE SEQUENCE [LARGE SCALE GENOMIC DNA]</scope>
    <source>
        <strain evidence="3">KACC 12602</strain>
    </source>
</reference>